<feature type="region of interest" description="Disordered" evidence="1">
    <location>
        <begin position="36"/>
        <end position="84"/>
    </location>
</feature>
<dbReference type="Pfam" id="PF23670">
    <property type="entry name" value="PIGBOS1"/>
    <property type="match status" value="1"/>
</dbReference>
<keyword evidence="2" id="KW-0812">Transmembrane</keyword>
<dbReference type="GeneID" id="5720937"/>
<evidence type="ECO:0000256" key="2">
    <source>
        <dbReference type="SAM" id="Phobius"/>
    </source>
</evidence>
<keyword evidence="4" id="KW-1185">Reference proteome</keyword>
<sequence>MVLKRGDMVFAIGVGMISGWWIFGIPLREDAARRQQLQQMSQTQAPVNAESREALAAAQEPLPVAPTAPGAKLKGTSGVLQAER</sequence>
<evidence type="ECO:0000256" key="1">
    <source>
        <dbReference type="SAM" id="MobiDB-lite"/>
    </source>
</evidence>
<dbReference type="InParanoid" id="A0A2K3DPQ1"/>
<dbReference type="OrthoDB" id="10606060at2759"/>
<protein>
    <submittedName>
        <fullName evidence="3">Uncharacterized protein</fullName>
    </submittedName>
</protein>
<gene>
    <name evidence="3" type="ORF">CHLRE_06g281850v5</name>
</gene>
<reference evidence="3 4" key="1">
    <citation type="journal article" date="2007" name="Science">
        <title>The Chlamydomonas genome reveals the evolution of key animal and plant functions.</title>
        <authorList>
            <person name="Merchant S.S."/>
            <person name="Prochnik S.E."/>
            <person name="Vallon O."/>
            <person name="Harris E.H."/>
            <person name="Karpowicz S.J."/>
            <person name="Witman G.B."/>
            <person name="Terry A."/>
            <person name="Salamov A."/>
            <person name="Fritz-Laylin L.K."/>
            <person name="Marechal-Drouard L."/>
            <person name="Marshall W.F."/>
            <person name="Qu L.H."/>
            <person name="Nelson D.R."/>
            <person name="Sanderfoot A.A."/>
            <person name="Spalding M.H."/>
            <person name="Kapitonov V.V."/>
            <person name="Ren Q."/>
            <person name="Ferris P."/>
            <person name="Lindquist E."/>
            <person name="Shapiro H."/>
            <person name="Lucas S.M."/>
            <person name="Grimwood J."/>
            <person name="Schmutz J."/>
            <person name="Cardol P."/>
            <person name="Cerutti H."/>
            <person name="Chanfreau G."/>
            <person name="Chen C.L."/>
            <person name="Cognat V."/>
            <person name="Croft M.T."/>
            <person name="Dent R."/>
            <person name="Dutcher S."/>
            <person name="Fernandez E."/>
            <person name="Fukuzawa H."/>
            <person name="Gonzalez-Ballester D."/>
            <person name="Gonzalez-Halphen D."/>
            <person name="Hallmann A."/>
            <person name="Hanikenne M."/>
            <person name="Hippler M."/>
            <person name="Inwood W."/>
            <person name="Jabbari K."/>
            <person name="Kalanon M."/>
            <person name="Kuras R."/>
            <person name="Lefebvre P.A."/>
            <person name="Lemaire S.D."/>
            <person name="Lobanov A.V."/>
            <person name="Lohr M."/>
            <person name="Manuell A."/>
            <person name="Meier I."/>
            <person name="Mets L."/>
            <person name="Mittag M."/>
            <person name="Mittelmeier T."/>
            <person name="Moroney J.V."/>
            <person name="Moseley J."/>
            <person name="Napoli C."/>
            <person name="Nedelcu A.M."/>
            <person name="Niyogi K."/>
            <person name="Novoselov S.V."/>
            <person name="Paulsen I.T."/>
            <person name="Pazour G."/>
            <person name="Purton S."/>
            <person name="Ral J.P."/>
            <person name="Riano-Pachon D.M."/>
            <person name="Riekhof W."/>
            <person name="Rymarquis L."/>
            <person name="Schroda M."/>
            <person name="Stern D."/>
            <person name="Umen J."/>
            <person name="Willows R."/>
            <person name="Wilson N."/>
            <person name="Zimmer S.L."/>
            <person name="Allmer J."/>
            <person name="Balk J."/>
            <person name="Bisova K."/>
            <person name="Chen C.J."/>
            <person name="Elias M."/>
            <person name="Gendler K."/>
            <person name="Hauser C."/>
            <person name="Lamb M.R."/>
            <person name="Ledford H."/>
            <person name="Long J.C."/>
            <person name="Minagawa J."/>
            <person name="Page M.D."/>
            <person name="Pan J."/>
            <person name="Pootakham W."/>
            <person name="Roje S."/>
            <person name="Rose A."/>
            <person name="Stahlberg E."/>
            <person name="Terauchi A.M."/>
            <person name="Yang P."/>
            <person name="Ball S."/>
            <person name="Bowler C."/>
            <person name="Dieckmann C.L."/>
            <person name="Gladyshev V.N."/>
            <person name="Green P."/>
            <person name="Jorgensen R."/>
            <person name="Mayfield S."/>
            <person name="Mueller-Roeber B."/>
            <person name="Rajamani S."/>
            <person name="Sayre R.T."/>
            <person name="Brokstein P."/>
            <person name="Dubchak I."/>
            <person name="Goodstein D."/>
            <person name="Hornick L."/>
            <person name="Huang Y.W."/>
            <person name="Jhaveri J."/>
            <person name="Luo Y."/>
            <person name="Martinez D."/>
            <person name="Ngau W.C."/>
            <person name="Otillar B."/>
            <person name="Poliakov A."/>
            <person name="Porter A."/>
            <person name="Szajkowski L."/>
            <person name="Werner G."/>
            <person name="Zhou K."/>
            <person name="Grigoriev I.V."/>
            <person name="Rokhsar D.S."/>
            <person name="Grossman A.R."/>
        </authorList>
    </citation>
    <scope>NUCLEOTIDE SEQUENCE [LARGE SCALE GENOMIC DNA]</scope>
    <source>
        <strain evidence="4">CC-503</strain>
    </source>
</reference>
<feature type="transmembrane region" description="Helical" evidence="2">
    <location>
        <begin position="6"/>
        <end position="27"/>
    </location>
</feature>
<keyword evidence="2" id="KW-1133">Transmembrane helix</keyword>
<organism evidence="3 4">
    <name type="scientific">Chlamydomonas reinhardtii</name>
    <name type="common">Chlamydomonas smithii</name>
    <dbReference type="NCBI Taxonomy" id="3055"/>
    <lineage>
        <taxon>Eukaryota</taxon>
        <taxon>Viridiplantae</taxon>
        <taxon>Chlorophyta</taxon>
        <taxon>core chlorophytes</taxon>
        <taxon>Chlorophyceae</taxon>
        <taxon>CS clade</taxon>
        <taxon>Chlamydomonadales</taxon>
        <taxon>Chlamydomonadaceae</taxon>
        <taxon>Chlamydomonas</taxon>
    </lineage>
</organism>
<evidence type="ECO:0000313" key="3">
    <source>
        <dbReference type="EMBL" id="PNW82512.1"/>
    </source>
</evidence>
<dbReference type="EMBL" id="CM008967">
    <property type="protein sequence ID" value="PNW82512.1"/>
    <property type="molecule type" value="Genomic_DNA"/>
</dbReference>
<dbReference type="AlphaFoldDB" id="A0A2K3DPQ1"/>
<accession>A0A2K3DPQ1</accession>
<dbReference type="RefSeq" id="XP_042923982.1">
    <property type="nucleotide sequence ID" value="XM_043063276.1"/>
</dbReference>
<dbReference type="InterPro" id="IPR057394">
    <property type="entry name" value="PIGBOS1"/>
</dbReference>
<proteinExistence type="predicted"/>
<name>A0A2K3DPQ1_CHLRE</name>
<dbReference type="Proteomes" id="UP000006906">
    <property type="component" value="Chromosome 6"/>
</dbReference>
<evidence type="ECO:0000313" key="4">
    <source>
        <dbReference type="Proteomes" id="UP000006906"/>
    </source>
</evidence>
<dbReference type="Gramene" id="PNW82512">
    <property type="protein sequence ID" value="PNW82512"/>
    <property type="gene ID" value="CHLRE_06g281850v5"/>
</dbReference>
<keyword evidence="2" id="KW-0472">Membrane</keyword>
<dbReference type="KEGG" id="cre:CHLRE_06g281850v5"/>